<evidence type="ECO:0000313" key="2">
    <source>
        <dbReference type="Proteomes" id="UP000076842"/>
    </source>
</evidence>
<dbReference type="SUPFAM" id="SSF81901">
    <property type="entry name" value="HCP-like"/>
    <property type="match status" value="1"/>
</dbReference>
<reference evidence="1 2" key="1">
    <citation type="journal article" date="2016" name="Mol. Biol. Evol.">
        <title>Comparative Genomics of Early-Diverging Mushroom-Forming Fungi Provides Insights into the Origins of Lignocellulose Decay Capabilities.</title>
        <authorList>
            <person name="Nagy L.G."/>
            <person name="Riley R."/>
            <person name="Tritt A."/>
            <person name="Adam C."/>
            <person name="Daum C."/>
            <person name="Floudas D."/>
            <person name="Sun H."/>
            <person name="Yadav J.S."/>
            <person name="Pangilinan J."/>
            <person name="Larsson K.H."/>
            <person name="Matsuura K."/>
            <person name="Barry K."/>
            <person name="Labutti K."/>
            <person name="Kuo R."/>
            <person name="Ohm R.A."/>
            <person name="Bhattacharya S.S."/>
            <person name="Shirouzu T."/>
            <person name="Yoshinaga Y."/>
            <person name="Martin F.M."/>
            <person name="Grigoriev I.V."/>
            <person name="Hibbett D.S."/>
        </authorList>
    </citation>
    <scope>NUCLEOTIDE SEQUENCE [LARGE SCALE GENOMIC DNA]</scope>
    <source>
        <strain evidence="1 2">HHB12733</strain>
    </source>
</reference>
<dbReference type="InterPro" id="IPR011990">
    <property type="entry name" value="TPR-like_helical_dom_sf"/>
</dbReference>
<organism evidence="1 2">
    <name type="scientific">Calocera cornea HHB12733</name>
    <dbReference type="NCBI Taxonomy" id="1353952"/>
    <lineage>
        <taxon>Eukaryota</taxon>
        <taxon>Fungi</taxon>
        <taxon>Dikarya</taxon>
        <taxon>Basidiomycota</taxon>
        <taxon>Agaricomycotina</taxon>
        <taxon>Dacrymycetes</taxon>
        <taxon>Dacrymycetales</taxon>
        <taxon>Dacrymycetaceae</taxon>
        <taxon>Calocera</taxon>
    </lineage>
</organism>
<protein>
    <submittedName>
        <fullName evidence="1">Uncharacterized protein</fullName>
    </submittedName>
</protein>
<dbReference type="EMBL" id="KV423977">
    <property type="protein sequence ID" value="KZT56488.1"/>
    <property type="molecule type" value="Genomic_DNA"/>
</dbReference>
<dbReference type="Gene3D" id="1.25.40.10">
    <property type="entry name" value="Tetratricopeptide repeat domain"/>
    <property type="match status" value="1"/>
</dbReference>
<keyword evidence="2" id="KW-1185">Reference proteome</keyword>
<name>A0A165FAZ2_9BASI</name>
<dbReference type="Proteomes" id="UP000076842">
    <property type="component" value="Unassembled WGS sequence"/>
</dbReference>
<gene>
    <name evidence="1" type="ORF">CALCODRAFT_316471</name>
</gene>
<sequence length="197" mass="22164">MRTYSSVRMEQLAPEHDVYSRHPVLENLPVDPAHAANILAWTMPGVHWSRGKLGHSVSAFLTARVRLLRIAHEHAKDITYAKATRLGLARSLSLRYKWRKEALKIVEEAIKDGDVSAYAAKAFCLKMGWRQTRDPTTKKRLASQRVDALEQGMEQGDCQCAKELASLLVQGRIVAKDETRAKKCLERAVASESMPDK</sequence>
<dbReference type="InParanoid" id="A0A165FAZ2"/>
<proteinExistence type="predicted"/>
<dbReference type="OrthoDB" id="10653224at2759"/>
<dbReference type="AlphaFoldDB" id="A0A165FAZ2"/>
<accession>A0A165FAZ2</accession>
<evidence type="ECO:0000313" key="1">
    <source>
        <dbReference type="EMBL" id="KZT56488.1"/>
    </source>
</evidence>